<dbReference type="Gene3D" id="3.30.565.60">
    <property type="match status" value="1"/>
</dbReference>
<dbReference type="Gene3D" id="1.10.10.2340">
    <property type="match status" value="1"/>
</dbReference>
<dbReference type="AlphaFoldDB" id="A0A1C4UTQ5"/>
<proteinExistence type="predicted"/>
<feature type="domain" description="Schlafen AlbA-2" evidence="1">
    <location>
        <begin position="40"/>
        <end position="160"/>
    </location>
</feature>
<name>A0A1C4UTQ5_MICVI</name>
<dbReference type="Gene3D" id="3.30.950.30">
    <property type="entry name" value="Schlafen, AAA domain"/>
    <property type="match status" value="1"/>
</dbReference>
<dbReference type="Proteomes" id="UP000198242">
    <property type="component" value="Chromosome I"/>
</dbReference>
<dbReference type="EMBL" id="LT607411">
    <property type="protein sequence ID" value="SCE75086.1"/>
    <property type="molecule type" value="Genomic_DNA"/>
</dbReference>
<dbReference type="GO" id="GO:0004386">
    <property type="term" value="F:helicase activity"/>
    <property type="evidence" value="ECO:0007669"/>
    <property type="project" value="UniProtKB-KW"/>
</dbReference>
<dbReference type="PANTHER" id="PTHR30595">
    <property type="entry name" value="GLPR-RELATED TRANSCRIPTIONAL REPRESSOR"/>
    <property type="match status" value="1"/>
</dbReference>
<evidence type="ECO:0000313" key="4">
    <source>
        <dbReference type="Proteomes" id="UP000198242"/>
    </source>
</evidence>
<dbReference type="RefSeq" id="WP_167402547.1">
    <property type="nucleotide sequence ID" value="NZ_LT607411.1"/>
</dbReference>
<organism evidence="3 4">
    <name type="scientific">Micromonospora viridifaciens</name>
    <dbReference type="NCBI Taxonomy" id="1881"/>
    <lineage>
        <taxon>Bacteria</taxon>
        <taxon>Bacillati</taxon>
        <taxon>Actinomycetota</taxon>
        <taxon>Actinomycetes</taxon>
        <taxon>Micromonosporales</taxon>
        <taxon>Micromonosporaceae</taxon>
        <taxon>Micromonospora</taxon>
    </lineage>
</organism>
<keyword evidence="3" id="KW-0067">ATP-binding</keyword>
<evidence type="ECO:0000259" key="1">
    <source>
        <dbReference type="Pfam" id="PF04326"/>
    </source>
</evidence>
<keyword evidence="3" id="KW-0378">Hydrolase</keyword>
<gene>
    <name evidence="3" type="ORF">GA0074695_0815</name>
</gene>
<protein>
    <submittedName>
        <fullName evidence="3">ATP-dependent DNA helicase RecG</fullName>
    </submittedName>
</protein>
<dbReference type="Gene3D" id="6.10.10.130">
    <property type="match status" value="1"/>
</dbReference>
<accession>A0A1C4UTQ5</accession>
<dbReference type="Pfam" id="PF13749">
    <property type="entry name" value="HATPase_c_4"/>
    <property type="match status" value="1"/>
</dbReference>
<dbReference type="Pfam" id="PF04326">
    <property type="entry name" value="SLFN_AlbA_2"/>
    <property type="match status" value="1"/>
</dbReference>
<dbReference type="InterPro" id="IPR040728">
    <property type="entry name" value="DUF5635"/>
</dbReference>
<dbReference type="InterPro" id="IPR007421">
    <property type="entry name" value="Schlafen_AlbA_2_dom"/>
</dbReference>
<keyword evidence="4" id="KW-1185">Reference proteome</keyword>
<dbReference type="PANTHER" id="PTHR30595:SF6">
    <property type="entry name" value="SCHLAFEN ALBA-2 DOMAIN-CONTAINING PROTEIN"/>
    <property type="match status" value="1"/>
</dbReference>
<dbReference type="Pfam" id="PF18685">
    <property type="entry name" value="DUF5635"/>
    <property type="match status" value="1"/>
</dbReference>
<reference evidence="4" key="1">
    <citation type="submission" date="2016-06" db="EMBL/GenBank/DDBJ databases">
        <authorList>
            <person name="Varghese N."/>
            <person name="Submissions Spin"/>
        </authorList>
    </citation>
    <scope>NUCLEOTIDE SEQUENCE [LARGE SCALE GENOMIC DNA]</scope>
    <source>
        <strain evidence="4">DSM 43909</strain>
    </source>
</reference>
<evidence type="ECO:0000313" key="3">
    <source>
        <dbReference type="EMBL" id="SCE75086.1"/>
    </source>
</evidence>
<sequence length="603" mass="65103">MLSFSPGSDLIEAREQLRALVDGVLAKLRAGVLPTLAEREKVDCKEEAGRRGRGGSLLVGEPHNQEAARQLANEVTCMANTPGGGALLVGVEDRTGELLGAGLDAEWLRHRVYEHVGIAPAVEERRVDGVRLLVLYVAEAREPVEDLNGRIRWRTGGHCVGVDRAEWWLHRQLSVGHDPMAQVTQRTEADVSPGAIAVARRYLAAADSKALAEIGGTAGDLLRSLGVLRPDGRLTAAGALTFCPADRNHIALSVWDVEGGELLSGPRQMAGLSLLEQVALVDERLDTLNKAIRVDSRTSFAHNYVRQLPPGAVREAVLNGVVHRDWMQSEPVAVTWIEEDSAIQVVSPGGFAGGITSETALTQRYARYPSLADLFRALHMVEKQGLGVDRMYRDMVALGHRPPLLREVAGPRVQVRLVGGPPVVPVMNLMGAIRPEIRQRDVKVALIVHTLLHEPFTTAVELTRVLQRGEVEAAEALETAADCVVGEAALITRYKDVWVLTDEAVAVVEKSAGGEVLRRRGVLPYRRPDLAGAEKVAQRWLASHDRYTSGDHSALTGLTQTGSRGQLERLERAGLLVRGEGSGRSAHFVPGPALGGHEALPGA</sequence>
<dbReference type="InterPro" id="IPR038475">
    <property type="entry name" value="RecG_C_sf"/>
</dbReference>
<evidence type="ECO:0000259" key="2">
    <source>
        <dbReference type="Pfam" id="PF18685"/>
    </source>
</evidence>
<keyword evidence="3" id="KW-0347">Helicase</keyword>
<feature type="domain" description="DUF5635" evidence="2">
    <location>
        <begin position="424"/>
        <end position="508"/>
    </location>
</feature>
<keyword evidence="3" id="KW-0547">Nucleotide-binding</keyword>
<dbReference type="InterPro" id="IPR038461">
    <property type="entry name" value="Schlafen_AlbA_2_dom_sf"/>
</dbReference>